<comment type="caution">
    <text evidence="1">The sequence shown here is derived from an EMBL/GenBank/DDBJ whole genome shotgun (WGS) entry which is preliminary data.</text>
</comment>
<dbReference type="EMBL" id="BLLF01002375">
    <property type="protein sequence ID" value="GFH23833.1"/>
    <property type="molecule type" value="Genomic_DNA"/>
</dbReference>
<gene>
    <name evidence="1" type="ORF">HaLaN_21517</name>
    <name evidence="2" type="ORF">HaLaN_30753</name>
</gene>
<proteinExistence type="predicted"/>
<accession>A0A699ZME2</accession>
<evidence type="ECO:0000313" key="1">
    <source>
        <dbReference type="EMBL" id="GFH23833.1"/>
    </source>
</evidence>
<evidence type="ECO:0000313" key="2">
    <source>
        <dbReference type="EMBL" id="GFH31669.1"/>
    </source>
</evidence>
<evidence type="ECO:0000313" key="3">
    <source>
        <dbReference type="Proteomes" id="UP000485058"/>
    </source>
</evidence>
<organism evidence="1 3">
    <name type="scientific">Haematococcus lacustris</name>
    <name type="common">Green alga</name>
    <name type="synonym">Haematococcus pluvialis</name>
    <dbReference type="NCBI Taxonomy" id="44745"/>
    <lineage>
        <taxon>Eukaryota</taxon>
        <taxon>Viridiplantae</taxon>
        <taxon>Chlorophyta</taxon>
        <taxon>core chlorophytes</taxon>
        <taxon>Chlorophyceae</taxon>
        <taxon>CS clade</taxon>
        <taxon>Chlamydomonadales</taxon>
        <taxon>Haematococcaceae</taxon>
        <taxon>Haematococcus</taxon>
    </lineage>
</organism>
<dbReference type="Proteomes" id="UP000485058">
    <property type="component" value="Unassembled WGS sequence"/>
</dbReference>
<dbReference type="AlphaFoldDB" id="A0A699ZME2"/>
<protein>
    <submittedName>
        <fullName evidence="1">Uncharacterized protein</fullName>
    </submittedName>
</protein>
<reference evidence="1 3" key="1">
    <citation type="submission" date="2020-02" db="EMBL/GenBank/DDBJ databases">
        <title>Draft genome sequence of Haematococcus lacustris strain NIES-144.</title>
        <authorList>
            <person name="Morimoto D."/>
            <person name="Nakagawa S."/>
            <person name="Yoshida T."/>
            <person name="Sawayama S."/>
        </authorList>
    </citation>
    <scope>NUCLEOTIDE SEQUENCE [LARGE SCALE GENOMIC DNA]</scope>
    <source>
        <strain evidence="1 3">NIES-144</strain>
    </source>
</reference>
<sequence length="61" mass="6774">MIKGFLQREVRSLVSRVDAGTLLDLLAANTIGRAHKVIMYRPLLDSLQEMLMPGGKQARPP</sequence>
<dbReference type="EMBL" id="BLLF01005817">
    <property type="protein sequence ID" value="GFH31669.1"/>
    <property type="molecule type" value="Genomic_DNA"/>
</dbReference>
<name>A0A699ZME2_HAELA</name>
<keyword evidence="3" id="KW-1185">Reference proteome</keyword>